<gene>
    <name evidence="1" type="ORF">IW19_14125</name>
</gene>
<evidence type="ECO:0008006" key="3">
    <source>
        <dbReference type="Google" id="ProtNLM"/>
    </source>
</evidence>
<dbReference type="AlphaFoldDB" id="A0A085ZQ61"/>
<accession>A0A085ZQ61</accession>
<comment type="caution">
    <text evidence="1">The sequence shown here is derived from an EMBL/GenBank/DDBJ whole genome shotgun (WGS) entry which is preliminary data.</text>
</comment>
<dbReference type="Proteomes" id="UP000028715">
    <property type="component" value="Unassembled WGS sequence"/>
</dbReference>
<dbReference type="eggNOG" id="ENOG5032UUC">
    <property type="taxonomic scope" value="Bacteria"/>
</dbReference>
<dbReference type="EMBL" id="JPRL01000001">
    <property type="protein sequence ID" value="KFF06575.1"/>
    <property type="molecule type" value="Genomic_DNA"/>
</dbReference>
<keyword evidence="2" id="KW-1185">Reference proteome</keyword>
<evidence type="ECO:0000313" key="1">
    <source>
        <dbReference type="EMBL" id="KFF06575.1"/>
    </source>
</evidence>
<sequence length="274" mass="32758">MKDWLLDMQENATEYALAKILGISYEELNELDYQIETDESKDGIIYNYRFELTGNSPTQIIQKINRLQDGKRVYLEPWELDDEFDYDFQFEAITNDKNFLKKFHEEIDNLMSLLAIKIEEPNQKKILNRQVFIGIIGTMESFLSDVFINLVFDNDNYFKNFIKTHPEFKQRKFELREIFEETDRLEETAKKIMLDTIYHNLPVVKEMYEDTFKIKFPSIKEVFKYVFQRHDLVHRNGKTKNGIIVETNEEAIQDLTMKVNEMITNLAKELKLNN</sequence>
<organism evidence="1 2">
    <name type="scientific">Flavobacterium reichenbachii</name>
    <dbReference type="NCBI Taxonomy" id="362418"/>
    <lineage>
        <taxon>Bacteria</taxon>
        <taxon>Pseudomonadati</taxon>
        <taxon>Bacteroidota</taxon>
        <taxon>Flavobacteriia</taxon>
        <taxon>Flavobacteriales</taxon>
        <taxon>Flavobacteriaceae</taxon>
        <taxon>Flavobacterium</taxon>
    </lineage>
</organism>
<reference evidence="1 2" key="1">
    <citation type="submission" date="2014-07" db="EMBL/GenBank/DDBJ databases">
        <title>Genome of Flavobacterium reichenbachii LMG 25512.</title>
        <authorList>
            <person name="Stropko S.J."/>
            <person name="Pipes S.E."/>
            <person name="Newman J.D."/>
        </authorList>
    </citation>
    <scope>NUCLEOTIDE SEQUENCE [LARGE SCALE GENOMIC DNA]</scope>
    <source>
        <strain evidence="1 2">LMG 25512</strain>
    </source>
</reference>
<evidence type="ECO:0000313" key="2">
    <source>
        <dbReference type="Proteomes" id="UP000028715"/>
    </source>
</evidence>
<proteinExistence type="predicted"/>
<name>A0A085ZQ61_9FLAO</name>
<protein>
    <recommendedName>
        <fullName evidence="3">RiboL-PSP-HEPN domain-containing protein</fullName>
    </recommendedName>
</protein>
<dbReference type="STRING" id="362418.IW19_14125"/>